<organism evidence="8 9">
    <name type="scientific">Mucuna pruriens</name>
    <name type="common">Velvet bean</name>
    <name type="synonym">Dolichos pruriens</name>
    <dbReference type="NCBI Taxonomy" id="157652"/>
    <lineage>
        <taxon>Eukaryota</taxon>
        <taxon>Viridiplantae</taxon>
        <taxon>Streptophyta</taxon>
        <taxon>Embryophyta</taxon>
        <taxon>Tracheophyta</taxon>
        <taxon>Spermatophyta</taxon>
        <taxon>Magnoliopsida</taxon>
        <taxon>eudicotyledons</taxon>
        <taxon>Gunneridae</taxon>
        <taxon>Pentapetalae</taxon>
        <taxon>rosids</taxon>
        <taxon>fabids</taxon>
        <taxon>Fabales</taxon>
        <taxon>Fabaceae</taxon>
        <taxon>Papilionoideae</taxon>
        <taxon>50 kb inversion clade</taxon>
        <taxon>NPAAA clade</taxon>
        <taxon>indigoferoid/millettioid clade</taxon>
        <taxon>Phaseoleae</taxon>
        <taxon>Mucuna</taxon>
    </lineage>
</organism>
<dbReference type="AlphaFoldDB" id="A0A371F1H4"/>
<sequence length="501" mass="57993">LFDKRVRRLKNTHHQLTRCIGTNLVLNFEKCHFIVTKGIVLGHLVSNKGIEVDKSKIDIITSLPNPTSVWKVRSFLGHAEFYRRFIKNFSKTSLPHSKLLQKDVEFKFDQPCIEAFWKLKSRLTSAPILQAPNWELPFELMCDASRSELGVILGQRARVCKPVHLNYTTTEKELFPIVFALDKFHSYLLGSKIIVFFDHAALRFLLKKTNVKPRLIQWMPLLQEFNIEIKYKKVAENSVGDHLSGIEREADLMPIKDEFPDEQLLHITMPTPWFVDICNFFPLEASRLYKERLQNDAKYYIWDDPYLRKLYNDQVIRRCILDIEINSVLQFCHAAHGGSHYGSTQTTKEVLDCGFYCPTIFRDAYQFLSTCEKCQKAGIAISRRHEMPQLPILFCEGIDFMGPFPISNGYSYILLVVDYVSRWVQAIATKTNDAKFGVPTTLISDQGSHFCNRAMSSLLHKYGVVHRIATTYHPQTNGQAEVFNREIKKTLQKMTNLNKKD</sequence>
<dbReference type="OrthoDB" id="1433105at2759"/>
<dbReference type="FunFam" id="3.30.70.270:FF:000020">
    <property type="entry name" value="Transposon Tf2-6 polyprotein-like Protein"/>
    <property type="match status" value="1"/>
</dbReference>
<evidence type="ECO:0000313" key="9">
    <source>
        <dbReference type="Proteomes" id="UP000257109"/>
    </source>
</evidence>
<dbReference type="Proteomes" id="UP000257109">
    <property type="component" value="Unassembled WGS sequence"/>
</dbReference>
<evidence type="ECO:0000259" key="7">
    <source>
        <dbReference type="PROSITE" id="PS50994"/>
    </source>
</evidence>
<dbReference type="Gene3D" id="3.30.420.10">
    <property type="entry name" value="Ribonuclease H-like superfamily/Ribonuclease H"/>
    <property type="match status" value="1"/>
</dbReference>
<gene>
    <name evidence="8" type="primary">pol</name>
    <name evidence="8" type="ORF">CR513_48409</name>
</gene>
<proteinExistence type="predicted"/>
<dbReference type="GO" id="GO:0004519">
    <property type="term" value="F:endonuclease activity"/>
    <property type="evidence" value="ECO:0007669"/>
    <property type="project" value="UniProtKB-KW"/>
</dbReference>
<dbReference type="Gene3D" id="3.30.70.270">
    <property type="match status" value="2"/>
</dbReference>
<dbReference type="EMBL" id="QJKJ01011044">
    <property type="protein sequence ID" value="RDX72141.1"/>
    <property type="molecule type" value="Genomic_DNA"/>
</dbReference>
<keyword evidence="1" id="KW-0808">Transferase</keyword>
<dbReference type="GO" id="GO:0016787">
    <property type="term" value="F:hydrolase activity"/>
    <property type="evidence" value="ECO:0007669"/>
    <property type="project" value="UniProtKB-KW"/>
</dbReference>
<dbReference type="InterPro" id="IPR041373">
    <property type="entry name" value="RT_RNaseH"/>
</dbReference>
<keyword evidence="5" id="KW-0378">Hydrolase</keyword>
<dbReference type="GO" id="GO:0015074">
    <property type="term" value="P:DNA integration"/>
    <property type="evidence" value="ECO:0007669"/>
    <property type="project" value="InterPro"/>
</dbReference>
<dbReference type="Pfam" id="PF17917">
    <property type="entry name" value="RT_RNaseH"/>
    <property type="match status" value="1"/>
</dbReference>
<keyword evidence="3" id="KW-0540">Nuclease</keyword>
<dbReference type="InterPro" id="IPR050951">
    <property type="entry name" value="Retrovirus_Pol_polyprotein"/>
</dbReference>
<evidence type="ECO:0000313" key="8">
    <source>
        <dbReference type="EMBL" id="RDX72141.1"/>
    </source>
</evidence>
<feature type="domain" description="Integrase catalytic" evidence="7">
    <location>
        <begin position="387"/>
        <end position="501"/>
    </location>
</feature>
<evidence type="ECO:0000256" key="6">
    <source>
        <dbReference type="ARBA" id="ARBA00022918"/>
    </source>
</evidence>
<feature type="non-terminal residue" evidence="8">
    <location>
        <position position="1"/>
    </location>
</feature>
<evidence type="ECO:0000256" key="3">
    <source>
        <dbReference type="ARBA" id="ARBA00022722"/>
    </source>
</evidence>
<dbReference type="InterPro" id="IPR036397">
    <property type="entry name" value="RNaseH_sf"/>
</dbReference>
<dbReference type="SUPFAM" id="SSF53098">
    <property type="entry name" value="Ribonuclease H-like"/>
    <property type="match status" value="1"/>
</dbReference>
<evidence type="ECO:0000256" key="1">
    <source>
        <dbReference type="ARBA" id="ARBA00022679"/>
    </source>
</evidence>
<dbReference type="CDD" id="cd09274">
    <property type="entry name" value="RNase_HI_RT_Ty3"/>
    <property type="match status" value="1"/>
</dbReference>
<dbReference type="InterPro" id="IPR041588">
    <property type="entry name" value="Integrase_H2C2"/>
</dbReference>
<keyword evidence="2" id="KW-0548">Nucleotidyltransferase</keyword>
<dbReference type="Gene3D" id="1.10.340.70">
    <property type="match status" value="1"/>
</dbReference>
<protein>
    <submittedName>
        <fullName evidence="8">Retrovirus-related Pol polyprotein from transposon gypsy</fullName>
    </submittedName>
</protein>
<dbReference type="PANTHER" id="PTHR37984:SF5">
    <property type="entry name" value="PROTEIN NYNRIN-LIKE"/>
    <property type="match status" value="1"/>
</dbReference>
<dbReference type="InterPro" id="IPR043128">
    <property type="entry name" value="Rev_trsase/Diguanyl_cyclase"/>
</dbReference>
<reference evidence="8" key="1">
    <citation type="submission" date="2018-05" db="EMBL/GenBank/DDBJ databases">
        <title>Draft genome of Mucuna pruriens seed.</title>
        <authorList>
            <person name="Nnadi N.E."/>
            <person name="Vos R."/>
            <person name="Hasami M.H."/>
            <person name="Devisetty U.K."/>
            <person name="Aguiy J.C."/>
        </authorList>
    </citation>
    <scope>NUCLEOTIDE SEQUENCE [LARGE SCALE GENOMIC DNA]</scope>
    <source>
        <strain evidence="8">JCA_2017</strain>
    </source>
</reference>
<dbReference type="GO" id="GO:0003676">
    <property type="term" value="F:nucleic acid binding"/>
    <property type="evidence" value="ECO:0007669"/>
    <property type="project" value="InterPro"/>
</dbReference>
<dbReference type="Pfam" id="PF17921">
    <property type="entry name" value="Integrase_H2C2"/>
    <property type="match status" value="1"/>
</dbReference>
<dbReference type="SUPFAM" id="SSF56672">
    <property type="entry name" value="DNA/RNA polymerases"/>
    <property type="match status" value="1"/>
</dbReference>
<accession>A0A371F1H4</accession>
<keyword evidence="4" id="KW-0255">Endonuclease</keyword>
<dbReference type="InterPro" id="IPR043502">
    <property type="entry name" value="DNA/RNA_pol_sf"/>
</dbReference>
<keyword evidence="9" id="KW-1185">Reference proteome</keyword>
<dbReference type="InterPro" id="IPR001584">
    <property type="entry name" value="Integrase_cat-core"/>
</dbReference>
<dbReference type="PROSITE" id="PS50994">
    <property type="entry name" value="INTEGRASE"/>
    <property type="match status" value="1"/>
</dbReference>
<evidence type="ECO:0000256" key="5">
    <source>
        <dbReference type="ARBA" id="ARBA00022801"/>
    </source>
</evidence>
<dbReference type="PANTHER" id="PTHR37984">
    <property type="entry name" value="PROTEIN CBG26694"/>
    <property type="match status" value="1"/>
</dbReference>
<dbReference type="InterPro" id="IPR012337">
    <property type="entry name" value="RNaseH-like_sf"/>
</dbReference>
<dbReference type="GO" id="GO:0003964">
    <property type="term" value="F:RNA-directed DNA polymerase activity"/>
    <property type="evidence" value="ECO:0007669"/>
    <property type="project" value="UniProtKB-KW"/>
</dbReference>
<evidence type="ECO:0000256" key="2">
    <source>
        <dbReference type="ARBA" id="ARBA00022695"/>
    </source>
</evidence>
<evidence type="ECO:0000256" key="4">
    <source>
        <dbReference type="ARBA" id="ARBA00022759"/>
    </source>
</evidence>
<name>A0A371F1H4_MUCPR</name>
<keyword evidence="6" id="KW-0695">RNA-directed DNA polymerase</keyword>
<comment type="caution">
    <text evidence="8">The sequence shown here is derived from an EMBL/GenBank/DDBJ whole genome shotgun (WGS) entry which is preliminary data.</text>
</comment>